<keyword evidence="1" id="KW-1133">Transmembrane helix</keyword>
<keyword evidence="1" id="KW-0812">Transmembrane</keyword>
<dbReference type="RefSeq" id="WP_230510789.1">
    <property type="nucleotide sequence ID" value="NZ_JAJITD010000008.1"/>
</dbReference>
<evidence type="ECO:0000313" key="3">
    <source>
        <dbReference type="Proteomes" id="UP001431019"/>
    </source>
</evidence>
<accession>A0ABS8JY25</accession>
<dbReference type="EMBL" id="JAJITD010000008">
    <property type="protein sequence ID" value="MCC8394554.1"/>
    <property type="molecule type" value="Genomic_DNA"/>
</dbReference>
<feature type="transmembrane region" description="Helical" evidence="1">
    <location>
        <begin position="119"/>
        <end position="139"/>
    </location>
</feature>
<dbReference type="Proteomes" id="UP001431019">
    <property type="component" value="Unassembled WGS sequence"/>
</dbReference>
<reference evidence="2 3" key="1">
    <citation type="submission" date="2021-11" db="EMBL/GenBank/DDBJ databases">
        <authorList>
            <person name="Oh E.-T."/>
            <person name="Kim S.-B."/>
        </authorList>
    </citation>
    <scope>NUCLEOTIDE SEQUENCE [LARGE SCALE GENOMIC DNA]</scope>
    <source>
        <strain evidence="2 3">MMS20-SJTR3</strain>
    </source>
</reference>
<proteinExistence type="predicted"/>
<sequence>MKKIARKQFKALLLLGLFFLAVCYVHTYPDPMPDYQVHVLWKLSRWLGIRDPDDLYFVAMVTVQLAVSIAVWFYLSRRLGIRDPDDPLFAVVVFGQFIVAIFVWLLVSGWLRIDERNDWAFTAMTIGQTVLLVCVYVAVVGPIRHFVGGAYHEGPRSWICR</sequence>
<evidence type="ECO:0000313" key="2">
    <source>
        <dbReference type="EMBL" id="MCC8394554.1"/>
    </source>
</evidence>
<name>A0ABS8JY25_9BURK</name>
<keyword evidence="3" id="KW-1185">Reference proteome</keyword>
<feature type="transmembrane region" description="Helical" evidence="1">
    <location>
        <begin position="55"/>
        <end position="75"/>
    </location>
</feature>
<gene>
    <name evidence="2" type="ORF">LJ656_18345</name>
</gene>
<comment type="caution">
    <text evidence="2">The sequence shown here is derived from an EMBL/GenBank/DDBJ whole genome shotgun (WGS) entry which is preliminary data.</text>
</comment>
<keyword evidence="1" id="KW-0472">Membrane</keyword>
<evidence type="ECO:0000256" key="1">
    <source>
        <dbReference type="SAM" id="Phobius"/>
    </source>
</evidence>
<protein>
    <submittedName>
        <fullName evidence="2">Uncharacterized protein</fullName>
    </submittedName>
</protein>
<organism evidence="2 3">
    <name type="scientific">Paraburkholderia sejongensis</name>
    <dbReference type="NCBI Taxonomy" id="2886946"/>
    <lineage>
        <taxon>Bacteria</taxon>
        <taxon>Pseudomonadati</taxon>
        <taxon>Pseudomonadota</taxon>
        <taxon>Betaproteobacteria</taxon>
        <taxon>Burkholderiales</taxon>
        <taxon>Burkholderiaceae</taxon>
        <taxon>Paraburkholderia</taxon>
    </lineage>
</organism>
<feature type="transmembrane region" description="Helical" evidence="1">
    <location>
        <begin position="87"/>
        <end position="107"/>
    </location>
</feature>